<evidence type="ECO:0000313" key="1">
    <source>
        <dbReference type="EMBL" id="KAH1090948.1"/>
    </source>
</evidence>
<sequence>PTVDQNDPCNLRENFRNIGPHARVAHIAWPNTHMLAWSTRLTWPSLCSPHSHTHITTWSCLASDHAFVDHTVVTSHMTNRTGDHMPMWRRQNSFLAFVKVRLFAFWVHTWYGFDVTTILSLMKPKNRVPNTNLAD</sequence>
<dbReference type="Proteomes" id="UP000828251">
    <property type="component" value="Unassembled WGS sequence"/>
</dbReference>
<proteinExistence type="predicted"/>
<dbReference type="EMBL" id="JAIQCV010000006">
    <property type="protein sequence ID" value="KAH1090948.1"/>
    <property type="molecule type" value="Genomic_DNA"/>
</dbReference>
<reference evidence="1 2" key="1">
    <citation type="journal article" date="2021" name="Plant Biotechnol. J.">
        <title>Multi-omics assisted identification of the key and species-specific regulatory components of drought-tolerant mechanisms in Gossypium stocksii.</title>
        <authorList>
            <person name="Yu D."/>
            <person name="Ke L."/>
            <person name="Zhang D."/>
            <person name="Wu Y."/>
            <person name="Sun Y."/>
            <person name="Mei J."/>
            <person name="Sun J."/>
            <person name="Sun Y."/>
        </authorList>
    </citation>
    <scope>NUCLEOTIDE SEQUENCE [LARGE SCALE GENOMIC DNA]</scope>
    <source>
        <strain evidence="2">cv. E1</strain>
        <tissue evidence="1">Leaf</tissue>
    </source>
</reference>
<feature type="non-terminal residue" evidence="1">
    <location>
        <position position="1"/>
    </location>
</feature>
<gene>
    <name evidence="1" type="ORF">J1N35_018205</name>
</gene>
<dbReference type="AlphaFoldDB" id="A0A9D3VQN8"/>
<keyword evidence="2" id="KW-1185">Reference proteome</keyword>
<protein>
    <submittedName>
        <fullName evidence="1">Uncharacterized protein</fullName>
    </submittedName>
</protein>
<accession>A0A9D3VQN8</accession>
<comment type="caution">
    <text evidence="1">The sequence shown here is derived from an EMBL/GenBank/DDBJ whole genome shotgun (WGS) entry which is preliminary data.</text>
</comment>
<organism evidence="1 2">
    <name type="scientific">Gossypium stocksii</name>
    <dbReference type="NCBI Taxonomy" id="47602"/>
    <lineage>
        <taxon>Eukaryota</taxon>
        <taxon>Viridiplantae</taxon>
        <taxon>Streptophyta</taxon>
        <taxon>Embryophyta</taxon>
        <taxon>Tracheophyta</taxon>
        <taxon>Spermatophyta</taxon>
        <taxon>Magnoliopsida</taxon>
        <taxon>eudicotyledons</taxon>
        <taxon>Gunneridae</taxon>
        <taxon>Pentapetalae</taxon>
        <taxon>rosids</taxon>
        <taxon>malvids</taxon>
        <taxon>Malvales</taxon>
        <taxon>Malvaceae</taxon>
        <taxon>Malvoideae</taxon>
        <taxon>Gossypium</taxon>
    </lineage>
</organism>
<evidence type="ECO:0000313" key="2">
    <source>
        <dbReference type="Proteomes" id="UP000828251"/>
    </source>
</evidence>
<name>A0A9D3VQN8_9ROSI</name>